<organism evidence="1 2">
    <name type="scientific">Linum trigynum</name>
    <dbReference type="NCBI Taxonomy" id="586398"/>
    <lineage>
        <taxon>Eukaryota</taxon>
        <taxon>Viridiplantae</taxon>
        <taxon>Streptophyta</taxon>
        <taxon>Embryophyta</taxon>
        <taxon>Tracheophyta</taxon>
        <taxon>Spermatophyta</taxon>
        <taxon>Magnoliopsida</taxon>
        <taxon>eudicotyledons</taxon>
        <taxon>Gunneridae</taxon>
        <taxon>Pentapetalae</taxon>
        <taxon>rosids</taxon>
        <taxon>fabids</taxon>
        <taxon>Malpighiales</taxon>
        <taxon>Linaceae</taxon>
        <taxon>Linum</taxon>
    </lineage>
</organism>
<evidence type="ECO:0000313" key="1">
    <source>
        <dbReference type="EMBL" id="CAL1405765.1"/>
    </source>
</evidence>
<keyword evidence="2" id="KW-1185">Reference proteome</keyword>
<sequence length="160" mass="18353">MVQRMFIPIDIYSSLKWNSPRACSWLFSKVSGAQPWVPMRGGIPTISLEFPCLDRWSSYSTLPPLRRSLGALFPVQKRRCSALGNTTNDSKDVHPNRYSFPPKRRASEFAPDSLDEFRAPGSQVPVRGDVPHTTLIMFPLRHFFQVARRLLRHLFQVVVL</sequence>
<name>A0AAV2G533_9ROSI</name>
<reference evidence="1 2" key="1">
    <citation type="submission" date="2024-04" db="EMBL/GenBank/DDBJ databases">
        <authorList>
            <person name="Fracassetti M."/>
        </authorList>
    </citation>
    <scope>NUCLEOTIDE SEQUENCE [LARGE SCALE GENOMIC DNA]</scope>
</reference>
<dbReference type="Proteomes" id="UP001497516">
    <property type="component" value="Chromosome 8"/>
</dbReference>
<gene>
    <name evidence="1" type="ORF">LTRI10_LOCUS45536</name>
</gene>
<evidence type="ECO:0000313" key="2">
    <source>
        <dbReference type="Proteomes" id="UP001497516"/>
    </source>
</evidence>
<dbReference type="AlphaFoldDB" id="A0AAV2G533"/>
<accession>A0AAV2G533</accession>
<protein>
    <submittedName>
        <fullName evidence="1">Uncharacterized protein</fullName>
    </submittedName>
</protein>
<dbReference type="EMBL" id="OZ034821">
    <property type="protein sequence ID" value="CAL1405765.1"/>
    <property type="molecule type" value="Genomic_DNA"/>
</dbReference>
<proteinExistence type="predicted"/>